<dbReference type="Gene3D" id="3.40.630.10">
    <property type="entry name" value="Zn peptidases"/>
    <property type="match status" value="2"/>
</dbReference>
<dbReference type="AlphaFoldDB" id="T1ADB4"/>
<dbReference type="EMBL" id="AUZY01006370">
    <property type="protein sequence ID" value="EQD54613.1"/>
    <property type="molecule type" value="Genomic_DNA"/>
</dbReference>
<dbReference type="InterPro" id="IPR002933">
    <property type="entry name" value="Peptidase_M20"/>
</dbReference>
<gene>
    <name evidence="1" type="ORF">B1B_09608</name>
</gene>
<dbReference type="InterPro" id="IPR050072">
    <property type="entry name" value="Peptidase_M20A"/>
</dbReference>
<name>T1ADB4_9ZZZZ</name>
<sequence length="351" mass="37733">MRIPSHDDPGPGLDFLEEELRRGEVPYRRLSLRGANPVLLAGAWGRTPGPRVLLATHGDTVPPPRSGRAPPGTVVGDRLLGRGSLDMKAGVVLGLLMVREFWRAPGNPVALAVTTDEERESAGAWGLLSRLPPGLGLVLVPEPTQEAVNLSAWGRGVFHAGFEGPGGHGEGFGRPGEAPNPLRALARFLAGLPRGVQPLKVWTEGEGEVTLPRRALSRLDVLVPPGATLARREQQLARGLKSLQDHFPPLVPVLRRAPRATPWLPPYQTGRGHSLVQAFLRSVRRSGTPLRIEEQRGVGDFNVFGSVLPTVVYGPKGEGAHGETESVNLPSFRRCLAVYRNFLAGLTPSSQ</sequence>
<dbReference type="PANTHER" id="PTHR43808">
    <property type="entry name" value="ACETYLORNITHINE DEACETYLASE"/>
    <property type="match status" value="1"/>
</dbReference>
<proteinExistence type="predicted"/>
<organism evidence="1">
    <name type="scientific">mine drainage metagenome</name>
    <dbReference type="NCBI Taxonomy" id="410659"/>
    <lineage>
        <taxon>unclassified sequences</taxon>
        <taxon>metagenomes</taxon>
        <taxon>ecological metagenomes</taxon>
    </lineage>
</organism>
<feature type="non-terminal residue" evidence="1">
    <location>
        <position position="351"/>
    </location>
</feature>
<reference evidence="1" key="1">
    <citation type="submission" date="2013-08" db="EMBL/GenBank/DDBJ databases">
        <authorList>
            <person name="Mendez C."/>
            <person name="Richter M."/>
            <person name="Ferrer M."/>
            <person name="Sanchez J."/>
        </authorList>
    </citation>
    <scope>NUCLEOTIDE SEQUENCE</scope>
</reference>
<accession>T1ADB4</accession>
<evidence type="ECO:0000313" key="1">
    <source>
        <dbReference type="EMBL" id="EQD54613.1"/>
    </source>
</evidence>
<dbReference type="Pfam" id="PF01546">
    <property type="entry name" value="Peptidase_M20"/>
    <property type="match status" value="1"/>
</dbReference>
<reference evidence="1" key="2">
    <citation type="journal article" date="2014" name="ISME J.">
        <title>Microbial stratification in low pH oxic and suboxic macroscopic growths along an acid mine drainage.</title>
        <authorList>
            <person name="Mendez-Garcia C."/>
            <person name="Mesa V."/>
            <person name="Sprenger R.R."/>
            <person name="Richter M."/>
            <person name="Diez M.S."/>
            <person name="Solano J."/>
            <person name="Bargiela R."/>
            <person name="Golyshina O.V."/>
            <person name="Manteca A."/>
            <person name="Ramos J.L."/>
            <person name="Gallego J.R."/>
            <person name="Llorente I."/>
            <person name="Martins Dos Santos V.A."/>
            <person name="Jensen O.N."/>
            <person name="Pelaez A.I."/>
            <person name="Sanchez J."/>
            <person name="Ferrer M."/>
        </authorList>
    </citation>
    <scope>NUCLEOTIDE SEQUENCE</scope>
</reference>
<dbReference type="GO" id="GO:0016787">
    <property type="term" value="F:hydrolase activity"/>
    <property type="evidence" value="ECO:0007669"/>
    <property type="project" value="InterPro"/>
</dbReference>
<protein>
    <submittedName>
        <fullName evidence="1">Peptidase M20</fullName>
    </submittedName>
</protein>
<dbReference type="SUPFAM" id="SSF53187">
    <property type="entry name" value="Zn-dependent exopeptidases"/>
    <property type="match status" value="1"/>
</dbReference>
<comment type="caution">
    <text evidence="1">The sequence shown here is derived from an EMBL/GenBank/DDBJ whole genome shotgun (WGS) entry which is preliminary data.</text>
</comment>